<accession>A0A0D3JCM9</accession>
<dbReference type="STRING" id="2903.R1EK44"/>
<organism evidence="2 3">
    <name type="scientific">Emiliania huxleyi (strain CCMP1516)</name>
    <dbReference type="NCBI Taxonomy" id="280463"/>
    <lineage>
        <taxon>Eukaryota</taxon>
        <taxon>Haptista</taxon>
        <taxon>Haptophyta</taxon>
        <taxon>Prymnesiophyceae</taxon>
        <taxon>Isochrysidales</taxon>
        <taxon>Noelaerhabdaceae</taxon>
        <taxon>Emiliania</taxon>
    </lineage>
</organism>
<dbReference type="HOGENOM" id="CLU_057030_0_0_1"/>
<protein>
    <recommendedName>
        <fullName evidence="4">Pre-rRNA-processing protein Ipi1 N-terminal domain-containing protein</fullName>
    </recommendedName>
</protein>
<evidence type="ECO:0000256" key="1">
    <source>
        <dbReference type="SAM" id="MobiDB-lite"/>
    </source>
</evidence>
<dbReference type="RefSeq" id="XP_005773693.1">
    <property type="nucleotide sequence ID" value="XM_005773636.1"/>
</dbReference>
<dbReference type="Proteomes" id="UP000013827">
    <property type="component" value="Unassembled WGS sequence"/>
</dbReference>
<dbReference type="PANTHER" id="PTHR16056:SF2">
    <property type="entry name" value="TESTIS-EXPRESSED PROTEIN 10"/>
    <property type="match status" value="1"/>
</dbReference>
<dbReference type="GO" id="GO:0120330">
    <property type="term" value="C:rixosome complex"/>
    <property type="evidence" value="ECO:0007669"/>
    <property type="project" value="TreeGrafter"/>
</dbReference>
<dbReference type="KEGG" id="ehx:EMIHUDRAFT_241455"/>
<reference evidence="2" key="2">
    <citation type="submission" date="2024-10" db="UniProtKB">
        <authorList>
            <consortium name="EnsemblProtists"/>
        </authorList>
    </citation>
    <scope>IDENTIFICATION</scope>
</reference>
<reference evidence="3" key="1">
    <citation type="journal article" date="2013" name="Nature">
        <title>Pan genome of the phytoplankton Emiliania underpins its global distribution.</title>
        <authorList>
            <person name="Read B.A."/>
            <person name="Kegel J."/>
            <person name="Klute M.J."/>
            <person name="Kuo A."/>
            <person name="Lefebvre S.C."/>
            <person name="Maumus F."/>
            <person name="Mayer C."/>
            <person name="Miller J."/>
            <person name="Monier A."/>
            <person name="Salamov A."/>
            <person name="Young J."/>
            <person name="Aguilar M."/>
            <person name="Claverie J.M."/>
            <person name="Frickenhaus S."/>
            <person name="Gonzalez K."/>
            <person name="Herman E.K."/>
            <person name="Lin Y.C."/>
            <person name="Napier J."/>
            <person name="Ogata H."/>
            <person name="Sarno A.F."/>
            <person name="Shmutz J."/>
            <person name="Schroeder D."/>
            <person name="de Vargas C."/>
            <person name="Verret F."/>
            <person name="von Dassow P."/>
            <person name="Valentin K."/>
            <person name="Van de Peer Y."/>
            <person name="Wheeler G."/>
            <person name="Dacks J.B."/>
            <person name="Delwiche C.F."/>
            <person name="Dyhrman S.T."/>
            <person name="Glockner G."/>
            <person name="John U."/>
            <person name="Richards T."/>
            <person name="Worden A.Z."/>
            <person name="Zhang X."/>
            <person name="Grigoriev I.V."/>
            <person name="Allen A.E."/>
            <person name="Bidle K."/>
            <person name="Borodovsky M."/>
            <person name="Bowler C."/>
            <person name="Brownlee C."/>
            <person name="Cock J.M."/>
            <person name="Elias M."/>
            <person name="Gladyshev V.N."/>
            <person name="Groth M."/>
            <person name="Guda C."/>
            <person name="Hadaegh A."/>
            <person name="Iglesias-Rodriguez M.D."/>
            <person name="Jenkins J."/>
            <person name="Jones B.M."/>
            <person name="Lawson T."/>
            <person name="Leese F."/>
            <person name="Lindquist E."/>
            <person name="Lobanov A."/>
            <person name="Lomsadze A."/>
            <person name="Malik S.B."/>
            <person name="Marsh M.E."/>
            <person name="Mackinder L."/>
            <person name="Mock T."/>
            <person name="Mueller-Roeber B."/>
            <person name="Pagarete A."/>
            <person name="Parker M."/>
            <person name="Probert I."/>
            <person name="Quesneville H."/>
            <person name="Raines C."/>
            <person name="Rensing S.A."/>
            <person name="Riano-Pachon D.M."/>
            <person name="Richier S."/>
            <person name="Rokitta S."/>
            <person name="Shiraiwa Y."/>
            <person name="Soanes D.M."/>
            <person name="van der Giezen M."/>
            <person name="Wahlund T.M."/>
            <person name="Williams B."/>
            <person name="Wilson W."/>
            <person name="Wolfe G."/>
            <person name="Wurch L.L."/>
        </authorList>
    </citation>
    <scope>NUCLEOTIDE SEQUENCE</scope>
</reference>
<proteinExistence type="predicted"/>
<dbReference type="PANTHER" id="PTHR16056">
    <property type="entry name" value="REGULATOR OF MICROTUBULE DYNAMICS PROTEIN"/>
    <property type="match status" value="1"/>
</dbReference>
<dbReference type="GeneID" id="17266796"/>
<dbReference type="eggNOG" id="KOG2149">
    <property type="taxonomic scope" value="Eukaryota"/>
</dbReference>
<feature type="compositionally biased region" description="Basic residues" evidence="1">
    <location>
        <begin position="11"/>
        <end position="22"/>
    </location>
</feature>
<keyword evidence="3" id="KW-1185">Reference proteome</keyword>
<dbReference type="GO" id="GO:0006364">
    <property type="term" value="P:rRNA processing"/>
    <property type="evidence" value="ECO:0007669"/>
    <property type="project" value="TreeGrafter"/>
</dbReference>
<evidence type="ECO:0008006" key="4">
    <source>
        <dbReference type="Google" id="ProtNLM"/>
    </source>
</evidence>
<dbReference type="PaxDb" id="2903-EOD21264"/>
<evidence type="ECO:0000313" key="2">
    <source>
        <dbReference type="EnsemblProtists" id="EOD21264"/>
    </source>
</evidence>
<dbReference type="GO" id="GO:0005634">
    <property type="term" value="C:nucleus"/>
    <property type="evidence" value="ECO:0007669"/>
    <property type="project" value="TreeGrafter"/>
</dbReference>
<dbReference type="SUPFAM" id="SSF48371">
    <property type="entry name" value="ARM repeat"/>
    <property type="match status" value="1"/>
</dbReference>
<dbReference type="AlphaFoldDB" id="A0A0D3JCM9"/>
<dbReference type="Gene3D" id="1.25.10.10">
    <property type="entry name" value="Leucine-rich Repeat Variant"/>
    <property type="match status" value="1"/>
</dbReference>
<dbReference type="InterPro" id="IPR011989">
    <property type="entry name" value="ARM-like"/>
</dbReference>
<name>A0A0D3JCM9_EMIH1</name>
<sequence length="297" mass="31292">MPKGGKTADFKKRKQKLGKKKLAPTSTTATQFKTRSVVLLEQAQFADGRDTQPTTSRGSHTLPELLAQLRHYSPDVRRDALLGLNDLLHDHPSLLHTHAAEVLSGAAPLVSDTAARVRRALLTLLGAVLPRLEQSAALAPHEPLLRLNLQAALSREEPAPALEPFFCARGRHGGAPIFGPFLALPRAQRQAALHLVLGLRPISRGLLCALARCALADARPPRSGDVAVELVRAVEAGGWSGAVDAQAQASFYATLLAEAGGAGAQPPGAEAVRNAALGALRRAEVDQGAAFVLPAAR</sequence>
<dbReference type="EnsemblProtists" id="EOD21264">
    <property type="protein sequence ID" value="EOD21264"/>
    <property type="gene ID" value="EMIHUDRAFT_241455"/>
</dbReference>
<feature type="region of interest" description="Disordered" evidence="1">
    <location>
        <begin position="1"/>
        <end position="28"/>
    </location>
</feature>
<feature type="compositionally biased region" description="Basic and acidic residues" evidence="1">
    <location>
        <begin position="1"/>
        <end position="10"/>
    </location>
</feature>
<evidence type="ECO:0000313" key="3">
    <source>
        <dbReference type="Proteomes" id="UP000013827"/>
    </source>
</evidence>
<dbReference type="InterPro" id="IPR016024">
    <property type="entry name" value="ARM-type_fold"/>
</dbReference>